<evidence type="ECO:0000256" key="2">
    <source>
        <dbReference type="ARBA" id="ARBA00022475"/>
    </source>
</evidence>
<reference evidence="4" key="1">
    <citation type="submission" date="2019-03" db="EMBL/GenBank/DDBJ databases">
        <title>Single cell metagenomics reveals metabolic interactions within the superorganism composed of flagellate Streblomastix strix and complex community of Bacteroidetes bacteria on its surface.</title>
        <authorList>
            <person name="Treitli S.C."/>
            <person name="Kolisko M."/>
            <person name="Husnik F."/>
            <person name="Keeling P."/>
            <person name="Hampl V."/>
        </authorList>
    </citation>
    <scope>NUCLEOTIDE SEQUENCE</scope>
    <source>
        <strain evidence="4">STM</strain>
    </source>
</reference>
<dbReference type="InterPro" id="IPR011701">
    <property type="entry name" value="MFS"/>
</dbReference>
<feature type="transmembrane region" description="Helical" evidence="3">
    <location>
        <begin position="70"/>
        <end position="89"/>
    </location>
</feature>
<keyword evidence="3" id="KW-0472">Membrane</keyword>
<feature type="transmembrane region" description="Helical" evidence="3">
    <location>
        <begin position="401"/>
        <end position="419"/>
    </location>
</feature>
<feature type="transmembrane region" description="Helical" evidence="3">
    <location>
        <begin position="135"/>
        <end position="156"/>
    </location>
</feature>
<dbReference type="EMBL" id="SNRY01001915">
    <property type="protein sequence ID" value="KAA6327881.1"/>
    <property type="molecule type" value="Genomic_DNA"/>
</dbReference>
<sequence length="428" mass="47222">GYTFTFVLVTMLFFLWALPNTLNDVLIKQFMKSLELSRLEAGFIQSAFKFGYFVLAIPAGLFMQRLGYKAGLMVGLIFFAVGCFLFLPAAMAGKYIYFLGALFVIASGLAFLELGANSFIVGLGDPSTAARRLNLAQSFNPIGGITGVSAGTLFILSGNEPTIDQIRDMQVNGTYQTFLETENMRVGPTYITIGIVVLIVALIIWRTKFPKIETSGSADHKGSFKELRKYPHWYNAVVAQFFYLGAQLGTWSYLITYVQENSPMTEKQAGFLLVINMVLFMCGRFFSTVFLMKYIEPTKLMGRYALINIGLVIIAISASRWANVWGLHDITYWIGICAMMFTTFFMSLMYPTIFASGVKGLGPNTKLGASILIMSLIGGAILTPIMGFIADSSWAKAVAPALLIPIVSYCVIAYFAFIGSRPRGPIYE</sequence>
<comment type="subcellular location">
    <subcellularLocation>
        <location evidence="1">Cell inner membrane</location>
        <topology evidence="1">Multi-pass membrane protein</topology>
    </subcellularLocation>
</comment>
<name>A0A5J4R4E2_9ZZZZ</name>
<dbReference type="InterPro" id="IPR050375">
    <property type="entry name" value="MFS_TsgA-like"/>
</dbReference>
<feature type="transmembrane region" description="Helical" evidence="3">
    <location>
        <begin position="95"/>
        <end position="123"/>
    </location>
</feature>
<keyword evidence="2" id="KW-1003">Cell membrane</keyword>
<accession>A0A5J4R4E2</accession>
<dbReference type="InterPro" id="IPR005275">
    <property type="entry name" value="Lfuc_symporter_FucP"/>
</dbReference>
<protein>
    <submittedName>
        <fullName evidence="4">L-fucose-proton symporter</fullName>
    </submittedName>
</protein>
<dbReference type="CDD" id="cd17394">
    <property type="entry name" value="MFS_FucP_like"/>
    <property type="match status" value="1"/>
</dbReference>
<keyword evidence="3" id="KW-1133">Transmembrane helix</keyword>
<dbReference type="Gene3D" id="1.20.1250.20">
    <property type="entry name" value="MFS general substrate transporter like domains"/>
    <property type="match status" value="2"/>
</dbReference>
<evidence type="ECO:0000256" key="1">
    <source>
        <dbReference type="ARBA" id="ARBA00004429"/>
    </source>
</evidence>
<feature type="transmembrane region" description="Helical" evidence="3">
    <location>
        <begin position="187"/>
        <end position="205"/>
    </location>
</feature>
<dbReference type="NCBIfam" id="TIGR00885">
    <property type="entry name" value="fucP"/>
    <property type="match status" value="1"/>
</dbReference>
<keyword evidence="3" id="KW-0812">Transmembrane</keyword>
<dbReference type="GO" id="GO:0015535">
    <property type="term" value="F:fucose:proton symporter activity"/>
    <property type="evidence" value="ECO:0007669"/>
    <property type="project" value="InterPro"/>
</dbReference>
<comment type="caution">
    <text evidence="4">The sequence shown here is derived from an EMBL/GenBank/DDBJ whole genome shotgun (WGS) entry which is preliminary data.</text>
</comment>
<dbReference type="PANTHER" id="PTHR43702">
    <property type="entry name" value="L-FUCOSE-PROTON SYMPORTER"/>
    <property type="match status" value="1"/>
</dbReference>
<feature type="transmembrane region" description="Helical" evidence="3">
    <location>
        <begin position="304"/>
        <end position="324"/>
    </location>
</feature>
<gene>
    <name evidence="4" type="ORF">EZS27_023168</name>
</gene>
<dbReference type="AlphaFoldDB" id="A0A5J4R4E2"/>
<feature type="transmembrane region" description="Helical" evidence="3">
    <location>
        <begin position="270"/>
        <end position="292"/>
    </location>
</feature>
<evidence type="ECO:0000256" key="3">
    <source>
        <dbReference type="SAM" id="Phobius"/>
    </source>
</evidence>
<feature type="transmembrane region" description="Helical" evidence="3">
    <location>
        <begin position="330"/>
        <end position="355"/>
    </location>
</feature>
<proteinExistence type="predicted"/>
<feature type="transmembrane region" description="Helical" evidence="3">
    <location>
        <begin position="367"/>
        <end position="389"/>
    </location>
</feature>
<dbReference type="InterPro" id="IPR036259">
    <property type="entry name" value="MFS_trans_sf"/>
</dbReference>
<feature type="transmembrane region" description="Helical" evidence="3">
    <location>
        <begin position="43"/>
        <end position="63"/>
    </location>
</feature>
<dbReference type="GO" id="GO:0005886">
    <property type="term" value="C:plasma membrane"/>
    <property type="evidence" value="ECO:0007669"/>
    <property type="project" value="UniProtKB-SubCell"/>
</dbReference>
<dbReference type="Pfam" id="PF07690">
    <property type="entry name" value="MFS_1"/>
    <property type="match status" value="1"/>
</dbReference>
<dbReference type="SUPFAM" id="SSF103473">
    <property type="entry name" value="MFS general substrate transporter"/>
    <property type="match status" value="1"/>
</dbReference>
<dbReference type="PANTHER" id="PTHR43702:SF11">
    <property type="entry name" value="L-FUCOSE-PROTON SYMPORTER"/>
    <property type="match status" value="1"/>
</dbReference>
<organism evidence="4">
    <name type="scientific">termite gut metagenome</name>
    <dbReference type="NCBI Taxonomy" id="433724"/>
    <lineage>
        <taxon>unclassified sequences</taxon>
        <taxon>metagenomes</taxon>
        <taxon>organismal metagenomes</taxon>
    </lineage>
</organism>
<feature type="transmembrane region" description="Helical" evidence="3">
    <location>
        <begin position="233"/>
        <end position="258"/>
    </location>
</feature>
<evidence type="ECO:0000313" key="4">
    <source>
        <dbReference type="EMBL" id="KAA6327881.1"/>
    </source>
</evidence>
<feature type="non-terminal residue" evidence="4">
    <location>
        <position position="1"/>
    </location>
</feature>